<dbReference type="InterPro" id="IPR038330">
    <property type="entry name" value="TspO/MBR-related_sf"/>
</dbReference>
<dbReference type="PIRSF" id="PIRSF005859">
    <property type="entry name" value="PBR"/>
    <property type="match status" value="1"/>
</dbReference>
<protein>
    <submittedName>
        <fullName evidence="7 8">Sensory protein</fullName>
    </submittedName>
</protein>
<evidence type="ECO:0000256" key="3">
    <source>
        <dbReference type="ARBA" id="ARBA00022692"/>
    </source>
</evidence>
<dbReference type="GO" id="GO:0016020">
    <property type="term" value="C:membrane"/>
    <property type="evidence" value="ECO:0007669"/>
    <property type="project" value="UniProtKB-SubCell"/>
</dbReference>
<reference evidence="8 10" key="2">
    <citation type="submission" date="2021-08" db="EMBL/GenBank/DDBJ databases">
        <title>Genome sequences of Xanthomonas cucurbitae isolates from 5 Midwestern US states.</title>
        <authorList>
            <person name="Hind S.R."/>
        </authorList>
    </citation>
    <scope>NUCLEOTIDE SEQUENCE [LARGE SCALE GENOMIC DNA]</scope>
    <source>
        <strain evidence="8 10">OH_261</strain>
    </source>
</reference>
<dbReference type="OrthoDB" id="9795496at2"/>
<name>A0A2S7DNY2_9XANT</name>
<evidence type="ECO:0000313" key="8">
    <source>
        <dbReference type="EMBL" id="WDM73098.1"/>
    </source>
</evidence>
<dbReference type="GO" id="GO:0033013">
    <property type="term" value="P:tetrapyrrole metabolic process"/>
    <property type="evidence" value="ECO:0007669"/>
    <property type="project" value="UniProtKB-ARBA"/>
</dbReference>
<reference evidence="7 9" key="1">
    <citation type="submission" date="2016-08" db="EMBL/GenBank/DDBJ databases">
        <authorList>
            <person name="Seilhamer J.J."/>
        </authorList>
    </citation>
    <scope>NUCLEOTIDE SEQUENCE [LARGE SCALE GENOMIC DNA]</scope>
    <source>
        <strain evidence="7 9">CFBP2542</strain>
    </source>
</reference>
<dbReference type="EMBL" id="MDED01000026">
    <property type="protein sequence ID" value="PPU75541.1"/>
    <property type="molecule type" value="Genomic_DNA"/>
</dbReference>
<keyword evidence="5 6" id="KW-0472">Membrane</keyword>
<keyword evidence="3 6" id="KW-0812">Transmembrane</keyword>
<dbReference type="AlphaFoldDB" id="A0A2S7DNY2"/>
<sequence length="166" mass="18526">MTQAVSRKLQWFGLLGWLVLCYAVAGLGAMASIQAASFYAELLRPAWAPPGWLFGPVWTVLYGMMSLSVWLVWRRAGGGEARVALILFLAQLALNGLWSWFFFAWHLGGWAFADIAALWLVLAATIRVFAKRQTLASWLLVPYLAWVSFAAALNFSVWQLNPQVFG</sequence>
<evidence type="ECO:0000256" key="6">
    <source>
        <dbReference type="SAM" id="Phobius"/>
    </source>
</evidence>
<dbReference type="FunFam" id="1.20.1260.100:FF:000001">
    <property type="entry name" value="translocator protein 2"/>
    <property type="match status" value="1"/>
</dbReference>
<dbReference type="CDD" id="cd15904">
    <property type="entry name" value="TSPO_MBR"/>
    <property type="match status" value="1"/>
</dbReference>
<dbReference type="PANTHER" id="PTHR10057">
    <property type="entry name" value="PERIPHERAL-TYPE BENZODIAZEPINE RECEPTOR"/>
    <property type="match status" value="1"/>
</dbReference>
<evidence type="ECO:0000256" key="5">
    <source>
        <dbReference type="ARBA" id="ARBA00023136"/>
    </source>
</evidence>
<proteinExistence type="inferred from homology"/>
<feature type="transmembrane region" description="Helical" evidence="6">
    <location>
        <begin position="137"/>
        <end position="158"/>
    </location>
</feature>
<evidence type="ECO:0000256" key="2">
    <source>
        <dbReference type="ARBA" id="ARBA00007524"/>
    </source>
</evidence>
<dbReference type="Proteomes" id="UP000239561">
    <property type="component" value="Unassembled WGS sequence"/>
</dbReference>
<evidence type="ECO:0000256" key="1">
    <source>
        <dbReference type="ARBA" id="ARBA00004141"/>
    </source>
</evidence>
<evidence type="ECO:0000313" key="7">
    <source>
        <dbReference type="EMBL" id="PPU75541.1"/>
    </source>
</evidence>
<feature type="transmembrane region" description="Helical" evidence="6">
    <location>
        <begin position="109"/>
        <end position="130"/>
    </location>
</feature>
<organism evidence="7 9">
    <name type="scientific">Xanthomonas cucurbitae</name>
    <dbReference type="NCBI Taxonomy" id="56453"/>
    <lineage>
        <taxon>Bacteria</taxon>
        <taxon>Pseudomonadati</taxon>
        <taxon>Pseudomonadota</taxon>
        <taxon>Gammaproteobacteria</taxon>
        <taxon>Lysobacterales</taxon>
        <taxon>Lysobacteraceae</taxon>
        <taxon>Xanthomonas</taxon>
    </lineage>
</organism>
<accession>A0A2S7DNY2</accession>
<gene>
    <name evidence="8" type="ORF">K6978_08330</name>
    <name evidence="7" type="ORF">XcuCFBP2542_14105</name>
</gene>
<feature type="transmembrane region" description="Helical" evidence="6">
    <location>
        <begin position="12"/>
        <end position="33"/>
    </location>
</feature>
<evidence type="ECO:0000313" key="9">
    <source>
        <dbReference type="Proteomes" id="UP000239561"/>
    </source>
</evidence>
<dbReference type="EMBL" id="CP082214">
    <property type="protein sequence ID" value="WDM73098.1"/>
    <property type="molecule type" value="Genomic_DNA"/>
</dbReference>
<evidence type="ECO:0000313" key="10">
    <source>
        <dbReference type="Proteomes" id="UP001214201"/>
    </source>
</evidence>
<comment type="subcellular location">
    <subcellularLocation>
        <location evidence="1">Membrane</location>
        <topology evidence="1">Multi-pass membrane protein</topology>
    </subcellularLocation>
</comment>
<dbReference type="Proteomes" id="UP001214201">
    <property type="component" value="Chromosome"/>
</dbReference>
<evidence type="ECO:0000256" key="4">
    <source>
        <dbReference type="ARBA" id="ARBA00022989"/>
    </source>
</evidence>
<comment type="similarity">
    <text evidence="2">Belongs to the TspO/BZRP family.</text>
</comment>
<dbReference type="PANTHER" id="PTHR10057:SF0">
    <property type="entry name" value="TRANSLOCATOR PROTEIN"/>
    <property type="match status" value="1"/>
</dbReference>
<dbReference type="Pfam" id="PF03073">
    <property type="entry name" value="TspO_MBR"/>
    <property type="match status" value="1"/>
</dbReference>
<dbReference type="Gene3D" id="1.20.1260.100">
    <property type="entry name" value="TspO/MBR protein"/>
    <property type="match status" value="1"/>
</dbReference>
<keyword evidence="10" id="KW-1185">Reference proteome</keyword>
<dbReference type="InterPro" id="IPR004307">
    <property type="entry name" value="TspO_MBR"/>
</dbReference>
<feature type="transmembrane region" description="Helical" evidence="6">
    <location>
        <begin position="53"/>
        <end position="73"/>
    </location>
</feature>
<keyword evidence="4 6" id="KW-1133">Transmembrane helix</keyword>
<feature type="transmembrane region" description="Helical" evidence="6">
    <location>
        <begin position="85"/>
        <end position="103"/>
    </location>
</feature>
<dbReference type="RefSeq" id="WP_104604171.1">
    <property type="nucleotide sequence ID" value="NZ_CP033326.1"/>
</dbReference>